<dbReference type="PROSITE" id="PS51421">
    <property type="entry name" value="RAS"/>
    <property type="match status" value="1"/>
</dbReference>
<dbReference type="SUPFAM" id="SSF54928">
    <property type="entry name" value="RNA-binding domain, RBD"/>
    <property type="match status" value="1"/>
</dbReference>
<dbReference type="GO" id="GO:0005794">
    <property type="term" value="C:Golgi apparatus"/>
    <property type="evidence" value="ECO:0007669"/>
    <property type="project" value="UniProtKB-ARBA"/>
</dbReference>
<keyword evidence="8" id="KW-0472">Membrane</keyword>
<keyword evidence="17" id="KW-1185">Reference proteome</keyword>
<feature type="compositionally biased region" description="Basic and acidic residues" evidence="14">
    <location>
        <begin position="478"/>
        <end position="487"/>
    </location>
</feature>
<dbReference type="NCBIfam" id="TIGR00231">
    <property type="entry name" value="small_GTP"/>
    <property type="match status" value="1"/>
</dbReference>
<dbReference type="PROSITE" id="PS51419">
    <property type="entry name" value="RAB"/>
    <property type="match status" value="1"/>
</dbReference>
<evidence type="ECO:0000313" key="17">
    <source>
        <dbReference type="Proteomes" id="UP000694556"/>
    </source>
</evidence>
<evidence type="ECO:0000256" key="12">
    <source>
        <dbReference type="ARBA" id="ARBA00047660"/>
    </source>
</evidence>
<dbReference type="InterPro" id="IPR001806">
    <property type="entry name" value="Small_GTPase"/>
</dbReference>
<dbReference type="PROSITE" id="PS50102">
    <property type="entry name" value="RRM"/>
    <property type="match status" value="1"/>
</dbReference>
<dbReference type="PANTHER" id="PTHR47978">
    <property type="match status" value="1"/>
</dbReference>
<feature type="compositionally biased region" description="Basic and acidic residues" evidence="14">
    <location>
        <begin position="335"/>
        <end position="352"/>
    </location>
</feature>
<feature type="domain" description="RRM" evidence="15">
    <location>
        <begin position="221"/>
        <end position="294"/>
    </location>
</feature>
<dbReference type="Pfam" id="PF00071">
    <property type="entry name" value="Ras"/>
    <property type="match status" value="1"/>
</dbReference>
<feature type="compositionally biased region" description="Basic and acidic residues" evidence="14">
    <location>
        <begin position="396"/>
        <end position="471"/>
    </location>
</feature>
<dbReference type="Gene3D" id="3.40.50.300">
    <property type="entry name" value="P-loop containing nucleotide triphosphate hydrolases"/>
    <property type="match status" value="1"/>
</dbReference>
<dbReference type="Proteomes" id="UP000694556">
    <property type="component" value="Chromosome 10"/>
</dbReference>
<evidence type="ECO:0000256" key="2">
    <source>
        <dbReference type="ARBA" id="ARBA00006270"/>
    </source>
</evidence>
<evidence type="ECO:0000256" key="9">
    <source>
        <dbReference type="ARBA" id="ARBA00023288"/>
    </source>
</evidence>
<evidence type="ECO:0000259" key="15">
    <source>
        <dbReference type="PROSITE" id="PS50102"/>
    </source>
</evidence>
<reference evidence="16" key="3">
    <citation type="submission" date="2025-09" db="UniProtKB">
        <authorList>
            <consortium name="Ensembl"/>
        </authorList>
    </citation>
    <scope>IDENTIFICATION</scope>
</reference>
<evidence type="ECO:0000313" key="16">
    <source>
        <dbReference type="Ensembl" id="ENSCMMP00000000667.1"/>
    </source>
</evidence>
<accession>A0A8C3B6G5</accession>
<dbReference type="Pfam" id="PF00076">
    <property type="entry name" value="RRM_1"/>
    <property type="match status" value="1"/>
</dbReference>
<dbReference type="InterPro" id="IPR012677">
    <property type="entry name" value="Nucleotide-bd_a/b_plait_sf"/>
</dbReference>
<reference evidence="16" key="1">
    <citation type="submission" date="2018-09" db="EMBL/GenBank/DDBJ databases">
        <title>Common duck and Muscovy duck high density SNP chip.</title>
        <authorList>
            <person name="Vignal A."/>
            <person name="Thebault N."/>
            <person name="Warren W.C."/>
        </authorList>
    </citation>
    <scope>NUCLEOTIDE SEQUENCE [LARGE SCALE GENOMIC DNA]</scope>
</reference>
<keyword evidence="4" id="KW-0488">Methylation</keyword>
<dbReference type="InterPro" id="IPR027417">
    <property type="entry name" value="P-loop_NTPase"/>
</dbReference>
<dbReference type="GO" id="GO:0000398">
    <property type="term" value="P:mRNA splicing, via spliceosome"/>
    <property type="evidence" value="ECO:0007669"/>
    <property type="project" value="InterPro"/>
</dbReference>
<evidence type="ECO:0000256" key="11">
    <source>
        <dbReference type="ARBA" id="ARBA00037868"/>
    </source>
</evidence>
<keyword evidence="6" id="KW-0378">Hydrolase</keyword>
<dbReference type="GO" id="GO:0005525">
    <property type="term" value="F:GTP binding"/>
    <property type="evidence" value="ECO:0007669"/>
    <property type="project" value="UniProtKB-KW"/>
</dbReference>
<dbReference type="Ensembl" id="ENSCMMT00000000761.1">
    <property type="protein sequence ID" value="ENSCMMP00000000667.1"/>
    <property type="gene ID" value="ENSCMMG00000000464.1"/>
</dbReference>
<dbReference type="CDD" id="cd04115">
    <property type="entry name" value="Rab33B_Rab33A"/>
    <property type="match status" value="1"/>
</dbReference>
<keyword evidence="9" id="KW-0449">Lipoprotein</keyword>
<dbReference type="AlphaFoldDB" id="A0A8C3B6G5"/>
<dbReference type="SMART" id="SM00173">
    <property type="entry name" value="RAS"/>
    <property type="match status" value="1"/>
</dbReference>
<evidence type="ECO:0000256" key="14">
    <source>
        <dbReference type="SAM" id="MobiDB-lite"/>
    </source>
</evidence>
<comment type="similarity">
    <text evidence="2">Belongs to the small GTPase superfamily. Rab family.</text>
</comment>
<dbReference type="GO" id="GO:0032482">
    <property type="term" value="P:Rab protein signal transduction"/>
    <property type="evidence" value="ECO:0007669"/>
    <property type="project" value="InterPro"/>
</dbReference>
<dbReference type="GO" id="GO:0003723">
    <property type="term" value="F:RNA binding"/>
    <property type="evidence" value="ECO:0007669"/>
    <property type="project" value="UniProtKB-UniRule"/>
</dbReference>
<feature type="region of interest" description="Disordered" evidence="14">
    <location>
        <begin position="313"/>
        <end position="487"/>
    </location>
</feature>
<evidence type="ECO:0000256" key="1">
    <source>
        <dbReference type="ARBA" id="ARBA00001946"/>
    </source>
</evidence>
<evidence type="ECO:0000256" key="3">
    <source>
        <dbReference type="ARBA" id="ARBA00011984"/>
    </source>
</evidence>
<dbReference type="InterPro" id="IPR041822">
    <property type="entry name" value="Rab33A/B"/>
</dbReference>
<evidence type="ECO:0000256" key="4">
    <source>
        <dbReference type="ARBA" id="ARBA00022481"/>
    </source>
</evidence>
<evidence type="ECO:0000256" key="10">
    <source>
        <dbReference type="ARBA" id="ARBA00023289"/>
    </source>
</evidence>
<dbReference type="SUPFAM" id="SSF52540">
    <property type="entry name" value="P-loop containing nucleoside triphosphate hydrolases"/>
    <property type="match status" value="1"/>
</dbReference>
<dbReference type="EC" id="3.6.5.2" evidence="3"/>
<evidence type="ECO:0000256" key="13">
    <source>
        <dbReference type="PROSITE-ProRule" id="PRU00176"/>
    </source>
</evidence>
<dbReference type="InterPro" id="IPR000504">
    <property type="entry name" value="RRM_dom"/>
</dbReference>
<dbReference type="InterPro" id="IPR035979">
    <property type="entry name" value="RBD_domain_sf"/>
</dbReference>
<dbReference type="SMART" id="SM00175">
    <property type="entry name" value="RAB"/>
    <property type="match status" value="1"/>
</dbReference>
<evidence type="ECO:0000256" key="8">
    <source>
        <dbReference type="ARBA" id="ARBA00023136"/>
    </source>
</evidence>
<keyword evidence="7" id="KW-0342">GTP-binding</keyword>
<protein>
    <recommendedName>
        <fullName evidence="3">small monomeric GTPase</fullName>
        <ecNumber evidence="3">3.6.5.2</ecNumber>
    </recommendedName>
</protein>
<comment type="cofactor">
    <cofactor evidence="1">
        <name>Mg(2+)</name>
        <dbReference type="ChEBI" id="CHEBI:18420"/>
    </cofactor>
</comment>
<dbReference type="Gene3D" id="3.30.70.330">
    <property type="match status" value="1"/>
</dbReference>
<comment type="subcellular location">
    <subcellularLocation>
        <location evidence="11">Endomembrane system</location>
        <topology evidence="11">Lipid-anchor</topology>
    </subcellularLocation>
</comment>
<evidence type="ECO:0000256" key="5">
    <source>
        <dbReference type="ARBA" id="ARBA00022741"/>
    </source>
</evidence>
<dbReference type="PROSITE" id="PS51420">
    <property type="entry name" value="RHO"/>
    <property type="match status" value="1"/>
</dbReference>
<dbReference type="FunFam" id="3.30.70.330:FF:001149">
    <property type="entry name" value="RNA binding motif protein X-linked 2"/>
    <property type="match status" value="1"/>
</dbReference>
<dbReference type="SMART" id="SM00360">
    <property type="entry name" value="RRM"/>
    <property type="match status" value="1"/>
</dbReference>
<reference evidence="16" key="2">
    <citation type="submission" date="2025-08" db="UniProtKB">
        <authorList>
            <consortium name="Ensembl"/>
        </authorList>
    </citation>
    <scope>IDENTIFICATION</scope>
</reference>
<evidence type="ECO:0000256" key="7">
    <source>
        <dbReference type="ARBA" id="ARBA00023134"/>
    </source>
</evidence>
<comment type="catalytic activity">
    <reaction evidence="12">
        <text>GTP + H2O = GDP + phosphate + H(+)</text>
        <dbReference type="Rhea" id="RHEA:19669"/>
        <dbReference type="ChEBI" id="CHEBI:15377"/>
        <dbReference type="ChEBI" id="CHEBI:15378"/>
        <dbReference type="ChEBI" id="CHEBI:37565"/>
        <dbReference type="ChEBI" id="CHEBI:43474"/>
        <dbReference type="ChEBI" id="CHEBI:58189"/>
        <dbReference type="EC" id="3.6.5.2"/>
    </reaction>
    <physiologicalReaction direction="left-to-right" evidence="12">
        <dbReference type="Rhea" id="RHEA:19670"/>
    </physiologicalReaction>
</comment>
<dbReference type="InterPro" id="IPR045844">
    <property type="entry name" value="RRM_Ist3-like"/>
</dbReference>
<keyword evidence="10" id="KW-0636">Prenylation</keyword>
<dbReference type="FunFam" id="3.40.50.300:FF:000516">
    <property type="entry name" value="RAB33B, member RAS oncogene family"/>
    <property type="match status" value="1"/>
</dbReference>
<organism evidence="16 17">
    <name type="scientific">Cairina moschata</name>
    <name type="common">Muscovy duck</name>
    <dbReference type="NCBI Taxonomy" id="8855"/>
    <lineage>
        <taxon>Eukaryota</taxon>
        <taxon>Metazoa</taxon>
        <taxon>Chordata</taxon>
        <taxon>Craniata</taxon>
        <taxon>Vertebrata</taxon>
        <taxon>Euteleostomi</taxon>
        <taxon>Archelosauria</taxon>
        <taxon>Archosauria</taxon>
        <taxon>Dinosauria</taxon>
        <taxon>Saurischia</taxon>
        <taxon>Theropoda</taxon>
        <taxon>Coelurosauria</taxon>
        <taxon>Aves</taxon>
        <taxon>Neognathae</taxon>
        <taxon>Galloanserae</taxon>
        <taxon>Anseriformes</taxon>
        <taxon>Anatidae</taxon>
        <taxon>Anatinae</taxon>
        <taxon>Cairina</taxon>
    </lineage>
</organism>
<dbReference type="SMART" id="SM00174">
    <property type="entry name" value="RHO"/>
    <property type="match status" value="1"/>
</dbReference>
<name>A0A8C3B6G5_CAIMO</name>
<evidence type="ECO:0000256" key="6">
    <source>
        <dbReference type="ARBA" id="ARBA00022801"/>
    </source>
</evidence>
<dbReference type="SMART" id="SM00176">
    <property type="entry name" value="RAN"/>
    <property type="match status" value="1"/>
</dbReference>
<dbReference type="PRINTS" id="PR00449">
    <property type="entry name" value="RASTRNSFRMNG"/>
</dbReference>
<keyword evidence="5" id="KW-0547">Nucleotide-binding</keyword>
<dbReference type="CDD" id="cd12411">
    <property type="entry name" value="RRM_ist3_like"/>
    <property type="match status" value="1"/>
</dbReference>
<dbReference type="GO" id="GO:0003925">
    <property type="term" value="F:G protein activity"/>
    <property type="evidence" value="ECO:0007669"/>
    <property type="project" value="UniProtKB-EC"/>
</dbReference>
<sequence>MAAAAGGGGRPPGPDSSLEPYVQTRIFKIIVIGDSNVGKTCLTFRFCGGTFPDKTEATIGVDFREKTVEIEGERIKVQVWDTAGQERFRKSMVEHYYRNVHAVVFVYDVTKMTSFTNLKMWIEECNGHAVPPLVPKVLVGNKCDLKDLIQVPSSMALKFADAHNMLLFETSAKDPKESQNVESIFMCLACRLKAQKSLLYRDVERRPGRGHRLELTRDANGGLPYELTEGDVICVFSQYGEVVNINLVRDKKTGKSKGFCFLCYEDQRSTILAVDNFNGIKIKGRTIRVDHVANYRPPKDSDDLDEVTKTLHAKGCGVKTPPHSSSDSLSEDDDVPAKKQKDKEKSRQERQKQSSQSVKRAASAEEAYPRIKIKKEKEDPAYDRYASGSHQSWNGSERKHASRMQREEEEQRHQRQSERRGEKSSQEHRGQNSLREEREETGRKSERHSSRREESEGTRSRDQRESSTREPHSRHRERGSTRDSSHY</sequence>
<dbReference type="InterPro" id="IPR005225">
    <property type="entry name" value="Small_GTP-bd"/>
</dbReference>
<keyword evidence="13" id="KW-0694">RNA-binding</keyword>
<proteinExistence type="inferred from homology"/>